<dbReference type="PROSITE" id="PS51833">
    <property type="entry name" value="HDOD"/>
    <property type="match status" value="1"/>
</dbReference>
<feature type="domain" description="HDOD" evidence="1">
    <location>
        <begin position="299"/>
        <end position="493"/>
    </location>
</feature>
<protein>
    <submittedName>
        <fullName evidence="2">HDIG domain protein</fullName>
    </submittedName>
</protein>
<accession>M6V8E0</accession>
<gene>
    <name evidence="2" type="ORF">LEP1GSC172_1728</name>
</gene>
<dbReference type="SUPFAM" id="SSF109604">
    <property type="entry name" value="HD-domain/PDEase-like"/>
    <property type="match status" value="1"/>
</dbReference>
<dbReference type="STRING" id="28182.GCA_001568325_00092"/>
<evidence type="ECO:0000259" key="1">
    <source>
        <dbReference type="PROSITE" id="PS51833"/>
    </source>
</evidence>
<dbReference type="InterPro" id="IPR003607">
    <property type="entry name" value="HD/PDEase_dom"/>
</dbReference>
<comment type="caution">
    <text evidence="2">The sequence shown here is derived from an EMBL/GenBank/DDBJ whole genome shotgun (WGS) entry which is preliminary data.</text>
</comment>
<dbReference type="InterPro" id="IPR013976">
    <property type="entry name" value="HDOD"/>
</dbReference>
<sequence length="561" mass="63946">MLLPVFPLISLLKNNEFDDLFHFPFLLLKTYIPPTSLEKNTKYPGQRFSERLDLFRKLEKNCSETDKPMLNIPELTETLLSGKDIDVEYKFVSEEDHQQLYNLLLNILGKIDRLFLTEVISTVLKEILMNANKANAKRIFFLKKNLDIHNADHYSKGMRTFQEEITHHWDDQKEILQNSGFKIHFRAKMVNSSLAILVENDSALLPQELDRIKKRIESAKKYNDLSDAFMDISDSQESAGLGLVLIQLLLKNSGIGSDKFKIDTDGKLTRATLIVPQQIVPIEITTKLKEKILMEIEGLPPLPNTLTRIISLCNNPDSDLGIIASEIEKNPALSVDLLKLSNSAGFASRNKVNTIVQAVKVVGLKNVRNLLYVSGVRKIMDGRYAKLQEVWNHSNMCSFFIRQIAGRGGMARVADIAAAGALLHDLGKFILLSLNQKLFIKLTNYQKDRDFGSSTILEEISIGISHPTLGALLAKKWDFPPDLVQMIEFHHRPFMNVGGVYHDLVELVYLANMMMDCIDKKASFFTIDETILHKYDLTDKKIFEETCEKLRKLYEIARMEN</sequence>
<organism evidence="2 3">
    <name type="scientific">Leptospira noguchii</name>
    <dbReference type="NCBI Taxonomy" id="28182"/>
    <lineage>
        <taxon>Bacteria</taxon>
        <taxon>Pseudomonadati</taxon>
        <taxon>Spirochaetota</taxon>
        <taxon>Spirochaetia</taxon>
        <taxon>Leptospirales</taxon>
        <taxon>Leptospiraceae</taxon>
        <taxon>Leptospira</taxon>
    </lineage>
</organism>
<evidence type="ECO:0000313" key="3">
    <source>
        <dbReference type="Proteomes" id="UP000012112"/>
    </source>
</evidence>
<dbReference type="CDD" id="cd00077">
    <property type="entry name" value="HDc"/>
    <property type="match status" value="1"/>
</dbReference>
<dbReference type="InterPro" id="IPR052340">
    <property type="entry name" value="RNase_Y/CdgJ"/>
</dbReference>
<dbReference type="Proteomes" id="UP000012112">
    <property type="component" value="Unassembled WGS sequence"/>
</dbReference>
<proteinExistence type="predicted"/>
<dbReference type="Gene3D" id="1.10.3210.10">
    <property type="entry name" value="Hypothetical protein af1432"/>
    <property type="match status" value="1"/>
</dbReference>
<dbReference type="NCBIfam" id="TIGR00277">
    <property type="entry name" value="HDIG"/>
    <property type="match status" value="1"/>
</dbReference>
<name>M6V8E0_9LEPT</name>
<dbReference type="EMBL" id="AKWD02000043">
    <property type="protein sequence ID" value="EMO53672.1"/>
    <property type="molecule type" value="Genomic_DNA"/>
</dbReference>
<dbReference type="Pfam" id="PF08668">
    <property type="entry name" value="HDOD"/>
    <property type="match status" value="1"/>
</dbReference>
<dbReference type="AlphaFoldDB" id="M6V8E0"/>
<dbReference type="InterPro" id="IPR006675">
    <property type="entry name" value="HDIG_dom"/>
</dbReference>
<reference evidence="2 3" key="1">
    <citation type="submission" date="2013-01" db="EMBL/GenBank/DDBJ databases">
        <authorList>
            <person name="Harkins D.M."/>
            <person name="Durkin A.S."/>
            <person name="Brinkac L.M."/>
            <person name="Haft D.H."/>
            <person name="Selengut J.D."/>
            <person name="Sanka R."/>
            <person name="DePew J."/>
            <person name="Purushe J."/>
            <person name="Matthias M.A."/>
            <person name="Vinetz J.M."/>
            <person name="Sutton G.G."/>
            <person name="Nierman W.C."/>
            <person name="Fouts D.E."/>
        </authorList>
    </citation>
    <scope>NUCLEOTIDE SEQUENCE [LARGE SCALE GENOMIC DNA]</scope>
    <source>
        <strain evidence="2 3">HAI1536</strain>
    </source>
</reference>
<dbReference type="PANTHER" id="PTHR33525:SF3">
    <property type="entry name" value="RIBONUCLEASE Y"/>
    <property type="match status" value="1"/>
</dbReference>
<dbReference type="PANTHER" id="PTHR33525">
    <property type="match status" value="1"/>
</dbReference>
<evidence type="ECO:0000313" key="2">
    <source>
        <dbReference type="EMBL" id="EMO53672.1"/>
    </source>
</evidence>